<dbReference type="SUPFAM" id="SSF48208">
    <property type="entry name" value="Six-hairpin glycosidases"/>
    <property type="match status" value="1"/>
</dbReference>
<dbReference type="InterPro" id="IPR005198">
    <property type="entry name" value="Glyco_hydro_76"/>
</dbReference>
<keyword evidence="5 12" id="KW-0732">Signal</keyword>
<evidence type="ECO:0000256" key="5">
    <source>
        <dbReference type="ARBA" id="ARBA00022729"/>
    </source>
</evidence>
<protein>
    <recommendedName>
        <fullName evidence="4 10">Mannan endo-1,6-alpha-mannosidase</fullName>
        <ecNumber evidence="4 10">3.2.1.101</ecNumber>
    </recommendedName>
</protein>
<reference evidence="13" key="1">
    <citation type="journal article" date="2021" name="IMA Fungus">
        <title>Genomic characterization of three marine fungi, including Emericellopsis atlantica sp. nov. with signatures of a generalist lifestyle and marine biomass degradation.</title>
        <authorList>
            <person name="Hagestad O.C."/>
            <person name="Hou L."/>
            <person name="Andersen J.H."/>
            <person name="Hansen E.H."/>
            <person name="Altermark B."/>
            <person name="Li C."/>
            <person name="Kuhnert E."/>
            <person name="Cox R.J."/>
            <person name="Crous P.W."/>
            <person name="Spatafora J.W."/>
            <person name="Lail K."/>
            <person name="Amirebrahimi M."/>
            <person name="Lipzen A."/>
            <person name="Pangilinan J."/>
            <person name="Andreopoulos W."/>
            <person name="Hayes R.D."/>
            <person name="Ng V."/>
            <person name="Grigoriev I.V."/>
            <person name="Jackson S.A."/>
            <person name="Sutton T.D.S."/>
            <person name="Dobson A.D.W."/>
            <person name="Rama T."/>
        </authorList>
    </citation>
    <scope>NUCLEOTIDE SEQUENCE</scope>
    <source>
        <strain evidence="13">TRa018bII</strain>
    </source>
</reference>
<dbReference type="EC" id="3.2.1.101" evidence="4 10"/>
<keyword evidence="8" id="KW-0325">Glycoprotein</keyword>
<dbReference type="PANTHER" id="PTHR12145:SF38">
    <property type="entry name" value="MANNAN ENDO-1,6-ALPHA-MANNOSIDASE"/>
    <property type="match status" value="1"/>
</dbReference>
<evidence type="ECO:0000256" key="3">
    <source>
        <dbReference type="ARBA" id="ARBA00009699"/>
    </source>
</evidence>
<sequence length="457" mass="51152">MRSLRILHVTLFGAVPCVSAIDLDPSKPDSIKSAASAIAHGMMNYYHGNVTNTPETIGVLGPPYYWWESGAMWGAMMDYYYYTNDSSYNEVLTTALLSQVGPEQDFMVPLHEKDEGNDDQAFWGFAAMSAAEKDFPQPTTGDYTWAELVERLWNTQVQRWDTDHCGGGLRWQIFSFNNGYNYKNTVSNGAFFQLSARLARFTGNQTYMDWAETSYEWCVDLNLITPDFHVYDGTDLTKNCTDQNKLIWSYNAGIFLYGSAMMYNYTNGSAIWQNRTEGFFNATANFFNPFKNATDIMYEPACETVNTCNTDQFSFKAYLSRFMWATTLIAPFTTEATTQLLTASAQAAVQSCTGGSDGETCGVRWYVEGWDGTWGAGQQMSALETVQGLLIAGTVPPLHSWQVHLKTNPVTTTAPVPSETSSVKPTKKSTGEVSRKIPSLLLWGMSLLSTQTYRVFR</sequence>
<evidence type="ECO:0000256" key="9">
    <source>
        <dbReference type="ARBA" id="ARBA00023295"/>
    </source>
</evidence>
<dbReference type="Proteomes" id="UP000824998">
    <property type="component" value="Unassembled WGS sequence"/>
</dbReference>
<dbReference type="Pfam" id="PF03663">
    <property type="entry name" value="Glyco_hydro_76"/>
    <property type="match status" value="1"/>
</dbReference>
<evidence type="ECO:0000256" key="2">
    <source>
        <dbReference type="ARBA" id="ARBA00004308"/>
    </source>
</evidence>
<organism evidence="13 14">
    <name type="scientific">Amylocarpus encephaloides</name>
    <dbReference type="NCBI Taxonomy" id="45428"/>
    <lineage>
        <taxon>Eukaryota</taxon>
        <taxon>Fungi</taxon>
        <taxon>Dikarya</taxon>
        <taxon>Ascomycota</taxon>
        <taxon>Pezizomycotina</taxon>
        <taxon>Leotiomycetes</taxon>
        <taxon>Helotiales</taxon>
        <taxon>Helotiales incertae sedis</taxon>
        <taxon>Amylocarpus</taxon>
    </lineage>
</organism>
<name>A0A9P8C2I8_9HELO</name>
<dbReference type="AlphaFoldDB" id="A0A9P8C2I8"/>
<dbReference type="InterPro" id="IPR008928">
    <property type="entry name" value="6-hairpin_glycosidase_sf"/>
</dbReference>
<feature type="region of interest" description="Disordered" evidence="11">
    <location>
        <begin position="410"/>
        <end position="430"/>
    </location>
</feature>
<dbReference type="FunFam" id="1.50.10.20:FF:000006">
    <property type="entry name" value="Mannan endo-1,6-alpha-mannosidase"/>
    <property type="match status" value="1"/>
</dbReference>
<evidence type="ECO:0000256" key="8">
    <source>
        <dbReference type="ARBA" id="ARBA00023180"/>
    </source>
</evidence>
<dbReference type="PANTHER" id="PTHR12145">
    <property type="entry name" value="MANNAN ENDO-1,6-ALPHA-MANNOSIDASE DCW1"/>
    <property type="match status" value="1"/>
</dbReference>
<comment type="similarity">
    <text evidence="3 10">Belongs to the glycosyl hydrolase 76 family.</text>
</comment>
<comment type="catalytic activity">
    <reaction evidence="1 10">
        <text>Random hydrolysis of (1-&gt;6)-alpha-D-mannosidic linkages in unbranched (1-&gt;6)-mannans.</text>
        <dbReference type="EC" id="3.2.1.101"/>
    </reaction>
</comment>
<evidence type="ECO:0000256" key="11">
    <source>
        <dbReference type="SAM" id="MobiDB-lite"/>
    </source>
</evidence>
<comment type="subcellular location">
    <subcellularLocation>
        <location evidence="2">Endomembrane system</location>
    </subcellularLocation>
</comment>
<dbReference type="OrthoDB" id="4187847at2759"/>
<dbReference type="GO" id="GO:0008496">
    <property type="term" value="F:mannan endo-1,6-alpha-mannosidase activity"/>
    <property type="evidence" value="ECO:0007669"/>
    <property type="project" value="UniProtKB-UniRule"/>
</dbReference>
<dbReference type="InterPro" id="IPR014480">
    <property type="entry name" value="Mannan-1_6-alpha_mannosidase"/>
</dbReference>
<evidence type="ECO:0000256" key="10">
    <source>
        <dbReference type="PIRNR" id="PIRNR016302"/>
    </source>
</evidence>
<accession>A0A9P8C2I8</accession>
<evidence type="ECO:0000313" key="14">
    <source>
        <dbReference type="Proteomes" id="UP000824998"/>
    </source>
</evidence>
<evidence type="ECO:0000256" key="12">
    <source>
        <dbReference type="SAM" id="SignalP"/>
    </source>
</evidence>
<evidence type="ECO:0000256" key="7">
    <source>
        <dbReference type="ARBA" id="ARBA00023136"/>
    </source>
</evidence>
<dbReference type="GO" id="GO:0009272">
    <property type="term" value="P:fungal-type cell wall biogenesis"/>
    <property type="evidence" value="ECO:0007669"/>
    <property type="project" value="TreeGrafter"/>
</dbReference>
<dbReference type="Gene3D" id="1.50.10.20">
    <property type="match status" value="1"/>
</dbReference>
<dbReference type="PIRSF" id="PIRSF016302">
    <property type="entry name" value="Man_a_manosd"/>
    <property type="match status" value="1"/>
</dbReference>
<dbReference type="GO" id="GO:0012505">
    <property type="term" value="C:endomembrane system"/>
    <property type="evidence" value="ECO:0007669"/>
    <property type="project" value="UniProtKB-SubCell"/>
</dbReference>
<evidence type="ECO:0000256" key="1">
    <source>
        <dbReference type="ARBA" id="ARBA00001452"/>
    </source>
</evidence>
<proteinExistence type="inferred from homology"/>
<keyword evidence="14" id="KW-1185">Reference proteome</keyword>
<keyword evidence="7" id="KW-0472">Membrane</keyword>
<feature type="chain" id="PRO_5040245296" description="Mannan endo-1,6-alpha-mannosidase" evidence="12">
    <location>
        <begin position="21"/>
        <end position="457"/>
    </location>
</feature>
<comment type="caution">
    <text evidence="13">The sequence shown here is derived from an EMBL/GenBank/DDBJ whole genome shotgun (WGS) entry which is preliminary data.</text>
</comment>
<dbReference type="GO" id="GO:0016052">
    <property type="term" value="P:carbohydrate catabolic process"/>
    <property type="evidence" value="ECO:0007669"/>
    <property type="project" value="InterPro"/>
</dbReference>
<evidence type="ECO:0000256" key="6">
    <source>
        <dbReference type="ARBA" id="ARBA00022801"/>
    </source>
</evidence>
<keyword evidence="9 10" id="KW-0326">Glycosidase</keyword>
<gene>
    <name evidence="13" type="ORF">BJ875DRAFT_117303</name>
</gene>
<evidence type="ECO:0000313" key="13">
    <source>
        <dbReference type="EMBL" id="KAG9231464.1"/>
    </source>
</evidence>
<feature type="signal peptide" evidence="12">
    <location>
        <begin position="1"/>
        <end position="20"/>
    </location>
</feature>
<evidence type="ECO:0000256" key="4">
    <source>
        <dbReference type="ARBA" id="ARBA00012350"/>
    </source>
</evidence>
<dbReference type="EMBL" id="MU251600">
    <property type="protein sequence ID" value="KAG9231464.1"/>
    <property type="molecule type" value="Genomic_DNA"/>
</dbReference>
<keyword evidence="6 10" id="KW-0378">Hydrolase</keyword>
<feature type="compositionally biased region" description="Polar residues" evidence="11">
    <location>
        <begin position="410"/>
        <end position="424"/>
    </location>
</feature>